<dbReference type="EMBL" id="KE747816">
    <property type="protein sequence ID" value="RMZ68586.1"/>
    <property type="molecule type" value="Genomic_DNA"/>
</dbReference>
<accession>A0A3M7M276</accession>
<dbReference type="AlphaFoldDB" id="A0A3M7M276"/>
<dbReference type="Proteomes" id="UP000265663">
    <property type="component" value="Unassembled WGS sequence"/>
</dbReference>
<name>A0A3M7M276_9PLEO</name>
<organism evidence="1 2">
    <name type="scientific">Pyrenophora seminiperda CCB06</name>
    <dbReference type="NCBI Taxonomy" id="1302712"/>
    <lineage>
        <taxon>Eukaryota</taxon>
        <taxon>Fungi</taxon>
        <taxon>Dikarya</taxon>
        <taxon>Ascomycota</taxon>
        <taxon>Pezizomycotina</taxon>
        <taxon>Dothideomycetes</taxon>
        <taxon>Pleosporomycetidae</taxon>
        <taxon>Pleosporales</taxon>
        <taxon>Pleosporineae</taxon>
        <taxon>Pleosporaceae</taxon>
        <taxon>Pyrenophora</taxon>
    </lineage>
</organism>
<sequence>MKYWMLPLIIGRIDLTFGFKATVERLGAELSDMTSRYSTYAELKTTSPKVFYTLPERWPAANTHTRKQNLTFRPLLTPSSCT</sequence>
<gene>
    <name evidence="1" type="ORF">GMOD_00008308</name>
</gene>
<evidence type="ECO:0000313" key="2">
    <source>
        <dbReference type="Proteomes" id="UP000265663"/>
    </source>
</evidence>
<reference evidence="1 2" key="1">
    <citation type="journal article" date="2014" name="PLoS ONE">
        <title>De novo Genome Assembly of the Fungal Plant Pathogen Pyrenophora semeniperda.</title>
        <authorList>
            <person name="Soliai M.M."/>
            <person name="Meyer S.E."/>
            <person name="Udall J.A."/>
            <person name="Elzinga D.E."/>
            <person name="Hermansen R.A."/>
            <person name="Bodily P.M."/>
            <person name="Hart A.A."/>
            <person name="Coleman C.E."/>
        </authorList>
    </citation>
    <scope>NUCLEOTIDE SEQUENCE [LARGE SCALE GENOMIC DNA]</scope>
    <source>
        <strain evidence="1 2">CCB06</strain>
        <tissue evidence="1">Mycelium</tissue>
    </source>
</reference>
<protein>
    <submittedName>
        <fullName evidence="1">Uncharacterized protein</fullName>
    </submittedName>
</protein>
<proteinExistence type="predicted"/>
<keyword evidence="2" id="KW-1185">Reference proteome</keyword>
<evidence type="ECO:0000313" key="1">
    <source>
        <dbReference type="EMBL" id="RMZ68586.1"/>
    </source>
</evidence>